<protein>
    <submittedName>
        <fullName evidence="1">Uncharacterized protein</fullName>
    </submittedName>
</protein>
<dbReference type="RefSeq" id="XP_053579080.1">
    <property type="nucleotide sequence ID" value="XM_053735514.1"/>
</dbReference>
<dbReference type="GO" id="GO:0050482">
    <property type="term" value="P:arachidonate secretion"/>
    <property type="evidence" value="ECO:0007669"/>
    <property type="project" value="InterPro"/>
</dbReference>
<sequence>MTYLIHAANSEKWSCGLEAAGWTERVAEAVATYSEDKDHINGCCLKHDQDFREFKRWDYSAPSLDEIDSDFINCLGESEFKYTLYVVRPAFWAAAKVHSFVMRFKVW</sequence>
<dbReference type="GO" id="GO:0004623">
    <property type="term" value="F:phospholipase A2 activity"/>
    <property type="evidence" value="ECO:0007669"/>
    <property type="project" value="InterPro"/>
</dbReference>
<dbReference type="AlphaFoldDB" id="A0A6A5FXJ5"/>
<dbReference type="KEGG" id="crq:GCK72_023707"/>
<gene>
    <name evidence="1" type="ORF">GCK72_023707</name>
</gene>
<evidence type="ECO:0000313" key="2">
    <source>
        <dbReference type="Proteomes" id="UP000483820"/>
    </source>
</evidence>
<dbReference type="GO" id="GO:0006644">
    <property type="term" value="P:phospholipid metabolic process"/>
    <property type="evidence" value="ECO:0007669"/>
    <property type="project" value="InterPro"/>
</dbReference>
<dbReference type="CTD" id="78777707"/>
<name>A0A6A5FXJ5_CAERE</name>
<accession>A0A6A5FXJ5</accession>
<comment type="caution">
    <text evidence="1">The sequence shown here is derived from an EMBL/GenBank/DDBJ whole genome shotgun (WGS) entry which is preliminary data.</text>
</comment>
<dbReference type="GeneID" id="78777707"/>
<dbReference type="EMBL" id="WUAV01000006">
    <property type="protein sequence ID" value="KAF1747245.1"/>
    <property type="molecule type" value="Genomic_DNA"/>
</dbReference>
<dbReference type="SUPFAM" id="SSF48619">
    <property type="entry name" value="Phospholipase A2, PLA2"/>
    <property type="match status" value="1"/>
</dbReference>
<evidence type="ECO:0000313" key="1">
    <source>
        <dbReference type="EMBL" id="KAF1747245.1"/>
    </source>
</evidence>
<dbReference type="Proteomes" id="UP000483820">
    <property type="component" value="Chromosome X"/>
</dbReference>
<dbReference type="InterPro" id="IPR036444">
    <property type="entry name" value="PLipase_A2_dom_sf"/>
</dbReference>
<organism evidence="1 2">
    <name type="scientific">Caenorhabditis remanei</name>
    <name type="common">Caenorhabditis vulgaris</name>
    <dbReference type="NCBI Taxonomy" id="31234"/>
    <lineage>
        <taxon>Eukaryota</taxon>
        <taxon>Metazoa</taxon>
        <taxon>Ecdysozoa</taxon>
        <taxon>Nematoda</taxon>
        <taxon>Chromadorea</taxon>
        <taxon>Rhabditida</taxon>
        <taxon>Rhabditina</taxon>
        <taxon>Rhabditomorpha</taxon>
        <taxon>Rhabditoidea</taxon>
        <taxon>Rhabditidae</taxon>
        <taxon>Peloderinae</taxon>
        <taxon>Caenorhabditis</taxon>
    </lineage>
</organism>
<reference evidence="1 2" key="1">
    <citation type="submission" date="2019-12" db="EMBL/GenBank/DDBJ databases">
        <title>Chromosome-level assembly of the Caenorhabditis remanei genome.</title>
        <authorList>
            <person name="Teterina A.A."/>
            <person name="Willis J.H."/>
            <person name="Phillips P.C."/>
        </authorList>
    </citation>
    <scope>NUCLEOTIDE SEQUENCE [LARGE SCALE GENOMIC DNA]</scope>
    <source>
        <strain evidence="1 2">PX506</strain>
        <tissue evidence="1">Whole organism</tissue>
    </source>
</reference>
<proteinExistence type="predicted"/>